<dbReference type="Proteomes" id="UP000281975">
    <property type="component" value="Unassembled WGS sequence"/>
</dbReference>
<name>A0A420WWX8_9GAMM</name>
<evidence type="ECO:0000256" key="3">
    <source>
        <dbReference type="ARBA" id="ARBA00023002"/>
    </source>
</evidence>
<dbReference type="GO" id="GO:0008652">
    <property type="term" value="P:amino acid biosynthetic process"/>
    <property type="evidence" value="ECO:0007669"/>
    <property type="project" value="UniProtKB-KW"/>
</dbReference>
<keyword evidence="9" id="KW-1185">Reference proteome</keyword>
<evidence type="ECO:0000256" key="1">
    <source>
        <dbReference type="ARBA" id="ARBA00005854"/>
    </source>
</evidence>
<dbReference type="Pfam" id="PF02826">
    <property type="entry name" value="2-Hacid_dh_C"/>
    <property type="match status" value="1"/>
</dbReference>
<dbReference type="AlphaFoldDB" id="A0A420WWX8"/>
<dbReference type="SUPFAM" id="SSF52283">
    <property type="entry name" value="Formate/glycerate dehydrogenase catalytic domain-like"/>
    <property type="match status" value="1"/>
</dbReference>
<evidence type="ECO:0000256" key="4">
    <source>
        <dbReference type="ARBA" id="ARBA00023027"/>
    </source>
</evidence>
<keyword evidence="2" id="KW-0028">Amino-acid biosynthesis</keyword>
<protein>
    <submittedName>
        <fullName evidence="8">D-3-phosphoglycerate dehydrogenase</fullName>
    </submittedName>
</protein>
<dbReference type="PROSITE" id="PS00065">
    <property type="entry name" value="D_2_HYDROXYACID_DH_1"/>
    <property type="match status" value="1"/>
</dbReference>
<dbReference type="SUPFAM" id="SSF51735">
    <property type="entry name" value="NAD(P)-binding Rossmann-fold domains"/>
    <property type="match status" value="1"/>
</dbReference>
<evidence type="ECO:0000313" key="9">
    <source>
        <dbReference type="Proteomes" id="UP000281975"/>
    </source>
</evidence>
<dbReference type="GO" id="GO:0051287">
    <property type="term" value="F:NAD binding"/>
    <property type="evidence" value="ECO:0007669"/>
    <property type="project" value="InterPro"/>
</dbReference>
<gene>
    <name evidence="8" type="ORF">C7446_1420</name>
</gene>
<dbReference type="InterPro" id="IPR006140">
    <property type="entry name" value="D-isomer_DH_NAD-bd"/>
</dbReference>
<sequence length="329" mass="34907">MSCRILLTHDAEALQYWYGERALAGLAQLGEPVVCPERQWSREALLHEARDCQLIVADRATPVPAELIEAGAELRAVVRCAMDIRTIDVETASRRGVLVTHAGPGFVQAVSEWVVAQLINLARGLPDYTLAWRGGETPRPVMGRQLAGLTAGVLGLGHIGRYLTPMLRALGMQVLIHDPGVTVPPECGEAVSRETLLARADAVICLAAHTRETEGMMDHSAFAAMKPGSWFINAARGALVDERALQQALNEGPLAGAALDVGSGEGDVPAAALAAMPGVLATPHIGGMVPEAIEYQALQTVEQVRRILRGEVPDGAVNADSVTLHPIDS</sequence>
<keyword evidence="4" id="KW-0520">NAD</keyword>
<evidence type="ECO:0000259" key="6">
    <source>
        <dbReference type="Pfam" id="PF00389"/>
    </source>
</evidence>
<proteinExistence type="inferred from homology"/>
<dbReference type="PANTHER" id="PTHR42789:SF1">
    <property type="entry name" value="D-ISOMER SPECIFIC 2-HYDROXYACID DEHYDROGENASE FAMILY PROTEIN (AFU_ORTHOLOGUE AFUA_6G10090)"/>
    <property type="match status" value="1"/>
</dbReference>
<evidence type="ECO:0000256" key="2">
    <source>
        <dbReference type="ARBA" id="ARBA00022605"/>
    </source>
</evidence>
<dbReference type="InterPro" id="IPR006139">
    <property type="entry name" value="D-isomer_2_OHA_DH_cat_dom"/>
</dbReference>
<dbReference type="Pfam" id="PF00389">
    <property type="entry name" value="2-Hacid_dh"/>
    <property type="match status" value="1"/>
</dbReference>
<dbReference type="RefSeq" id="WP_121172402.1">
    <property type="nucleotide sequence ID" value="NZ_RBIN01000004.1"/>
</dbReference>
<evidence type="ECO:0000256" key="5">
    <source>
        <dbReference type="RuleBase" id="RU003719"/>
    </source>
</evidence>
<comment type="caution">
    <text evidence="8">The sequence shown here is derived from an EMBL/GenBank/DDBJ whole genome shotgun (WGS) entry which is preliminary data.</text>
</comment>
<organism evidence="8 9">
    <name type="scientific">Kushneria sinocarnis</name>
    <dbReference type="NCBI Taxonomy" id="595502"/>
    <lineage>
        <taxon>Bacteria</taxon>
        <taxon>Pseudomonadati</taxon>
        <taxon>Pseudomonadota</taxon>
        <taxon>Gammaproteobacteria</taxon>
        <taxon>Oceanospirillales</taxon>
        <taxon>Halomonadaceae</taxon>
        <taxon>Kushneria</taxon>
    </lineage>
</organism>
<dbReference type="InterPro" id="IPR036291">
    <property type="entry name" value="NAD(P)-bd_dom_sf"/>
</dbReference>
<reference evidence="8 9" key="1">
    <citation type="submission" date="2018-10" db="EMBL/GenBank/DDBJ databases">
        <title>Genomic Encyclopedia of Type Strains, Phase IV (KMG-IV): sequencing the most valuable type-strain genomes for metagenomic binning, comparative biology and taxonomic classification.</title>
        <authorList>
            <person name="Goeker M."/>
        </authorList>
    </citation>
    <scope>NUCLEOTIDE SEQUENCE [LARGE SCALE GENOMIC DNA]</scope>
    <source>
        <strain evidence="8 9">DSM 23229</strain>
    </source>
</reference>
<dbReference type="InterPro" id="IPR050857">
    <property type="entry name" value="D-2-hydroxyacid_DH"/>
</dbReference>
<dbReference type="PANTHER" id="PTHR42789">
    <property type="entry name" value="D-ISOMER SPECIFIC 2-HYDROXYACID DEHYDROGENASE FAMILY PROTEIN (AFU_ORTHOLOGUE AFUA_6G10090)"/>
    <property type="match status" value="1"/>
</dbReference>
<accession>A0A420WWX8</accession>
<dbReference type="InterPro" id="IPR029753">
    <property type="entry name" value="D-isomer_DH_CS"/>
</dbReference>
<keyword evidence="3 5" id="KW-0560">Oxidoreductase</keyword>
<comment type="similarity">
    <text evidence="1 5">Belongs to the D-isomer specific 2-hydroxyacid dehydrogenase family.</text>
</comment>
<dbReference type="InterPro" id="IPR029752">
    <property type="entry name" value="D-isomer_DH_CS1"/>
</dbReference>
<feature type="domain" description="D-isomer specific 2-hydroxyacid dehydrogenase NAD-binding" evidence="7">
    <location>
        <begin position="116"/>
        <end position="286"/>
    </location>
</feature>
<dbReference type="OrthoDB" id="117809at2"/>
<feature type="domain" description="D-isomer specific 2-hydroxyacid dehydrogenase catalytic" evidence="6">
    <location>
        <begin position="35"/>
        <end position="318"/>
    </location>
</feature>
<evidence type="ECO:0000259" key="7">
    <source>
        <dbReference type="Pfam" id="PF02826"/>
    </source>
</evidence>
<evidence type="ECO:0000313" key="8">
    <source>
        <dbReference type="EMBL" id="RKR04218.1"/>
    </source>
</evidence>
<dbReference type="EMBL" id="RBIN01000004">
    <property type="protein sequence ID" value="RKR04218.1"/>
    <property type="molecule type" value="Genomic_DNA"/>
</dbReference>
<dbReference type="GO" id="GO:0016616">
    <property type="term" value="F:oxidoreductase activity, acting on the CH-OH group of donors, NAD or NADP as acceptor"/>
    <property type="evidence" value="ECO:0007669"/>
    <property type="project" value="InterPro"/>
</dbReference>
<dbReference type="Gene3D" id="3.40.50.720">
    <property type="entry name" value="NAD(P)-binding Rossmann-like Domain"/>
    <property type="match status" value="2"/>
</dbReference>
<dbReference type="PROSITE" id="PS00671">
    <property type="entry name" value="D_2_HYDROXYACID_DH_3"/>
    <property type="match status" value="1"/>
</dbReference>